<comment type="caution">
    <text evidence="8">The sequence shown here is derived from an EMBL/GenBank/DDBJ whole genome shotgun (WGS) entry which is preliminary data.</text>
</comment>
<keyword evidence="6 7" id="KW-0472">Membrane</keyword>
<evidence type="ECO:0000256" key="5">
    <source>
        <dbReference type="ARBA" id="ARBA00022989"/>
    </source>
</evidence>
<keyword evidence="9" id="KW-1185">Reference proteome</keyword>
<keyword evidence="4 7" id="KW-0812">Transmembrane</keyword>
<sequence length="157" mass="17650">MIKHLIYLASTLGLFWLMLSGHYTGFMFGCAAASLALTLFVAWRMDVVDDEAEPIHLTGQIFLYWLWLAWEVAKANLDVCRRIWSPRLDISPTMVCLTANQKTPLGVMLYANSITVTPGTVCVNVEGDKLEVHALTWSAAEDLLEGEMDRRVCQLEI</sequence>
<dbReference type="GO" id="GO:0008324">
    <property type="term" value="F:monoatomic cation transmembrane transporter activity"/>
    <property type="evidence" value="ECO:0007669"/>
    <property type="project" value="InterPro"/>
</dbReference>
<evidence type="ECO:0000313" key="8">
    <source>
        <dbReference type="EMBL" id="EAT17342.1"/>
    </source>
</evidence>
<evidence type="ECO:0000256" key="7">
    <source>
        <dbReference type="SAM" id="Phobius"/>
    </source>
</evidence>
<gene>
    <name evidence="8" type="ORF">Dace_3208</name>
</gene>
<dbReference type="PROSITE" id="PS51257">
    <property type="entry name" value="PROKAR_LIPOPROTEIN"/>
    <property type="match status" value="1"/>
</dbReference>
<evidence type="ECO:0000256" key="3">
    <source>
        <dbReference type="ARBA" id="ARBA00022475"/>
    </source>
</evidence>
<dbReference type="OrthoDB" id="9807187at2"/>
<reference evidence="8" key="2">
    <citation type="submission" date="2006-05" db="EMBL/GenBank/DDBJ databases">
        <title>Sequencing of the draft genome and assembly of Desulfuromonas acetoxidans DSM 684.</title>
        <authorList>
            <consortium name="US DOE Joint Genome Institute (JGI-PGF)"/>
            <person name="Copeland A."/>
            <person name="Lucas S."/>
            <person name="Lapidus A."/>
            <person name="Barry K."/>
            <person name="Detter J.C."/>
            <person name="Glavina del Rio T."/>
            <person name="Hammon N."/>
            <person name="Israni S."/>
            <person name="Dalin E."/>
            <person name="Tice H."/>
            <person name="Bruce D."/>
            <person name="Pitluck S."/>
            <person name="Richardson P."/>
        </authorList>
    </citation>
    <scope>NUCLEOTIDE SEQUENCE [LARGE SCALE GENOMIC DNA]</scope>
    <source>
        <strain evidence="8">DSM 684</strain>
    </source>
</reference>
<dbReference type="PANTHER" id="PTHR34584">
    <property type="entry name" value="NA(+)/H(+) ANTIPORTER SUBUNIT E1"/>
    <property type="match status" value="1"/>
</dbReference>
<dbReference type="RefSeq" id="WP_005997636.1">
    <property type="nucleotide sequence ID" value="NZ_AAEW02000001.1"/>
</dbReference>
<evidence type="ECO:0000256" key="2">
    <source>
        <dbReference type="ARBA" id="ARBA00006228"/>
    </source>
</evidence>
<evidence type="ECO:0000256" key="1">
    <source>
        <dbReference type="ARBA" id="ARBA00004651"/>
    </source>
</evidence>
<evidence type="ECO:0000256" key="6">
    <source>
        <dbReference type="ARBA" id="ARBA00023136"/>
    </source>
</evidence>
<proteinExistence type="inferred from homology"/>
<dbReference type="AlphaFoldDB" id="Q1K3W1"/>
<dbReference type="Proteomes" id="UP000005695">
    <property type="component" value="Unassembled WGS sequence"/>
</dbReference>
<comment type="similarity">
    <text evidence="2">Belongs to the CPA3 antiporters (TC 2.A.63) subunit E family.</text>
</comment>
<evidence type="ECO:0000313" key="9">
    <source>
        <dbReference type="Proteomes" id="UP000005695"/>
    </source>
</evidence>
<dbReference type="EMBL" id="AAEW02000001">
    <property type="protein sequence ID" value="EAT17342.1"/>
    <property type="molecule type" value="Genomic_DNA"/>
</dbReference>
<dbReference type="GO" id="GO:0005886">
    <property type="term" value="C:plasma membrane"/>
    <property type="evidence" value="ECO:0007669"/>
    <property type="project" value="UniProtKB-SubCell"/>
</dbReference>
<keyword evidence="3" id="KW-1003">Cell membrane</keyword>
<dbReference type="Pfam" id="PF01899">
    <property type="entry name" value="MNHE"/>
    <property type="match status" value="1"/>
</dbReference>
<reference evidence="8" key="1">
    <citation type="submission" date="2006-05" db="EMBL/GenBank/DDBJ databases">
        <title>Annotation of the draft genome assembly of Desulfuromonas acetoxidans DSM 684.</title>
        <authorList>
            <consortium name="US DOE Joint Genome Institute (JGI-ORNL)"/>
            <person name="Larimer F."/>
            <person name="Land M."/>
            <person name="Hauser L."/>
        </authorList>
    </citation>
    <scope>NUCLEOTIDE SEQUENCE [LARGE SCALE GENOMIC DNA]</scope>
    <source>
        <strain evidence="8">DSM 684</strain>
    </source>
</reference>
<accession>Q1K3W1</accession>
<dbReference type="InterPro" id="IPR002758">
    <property type="entry name" value="Cation_antiport_E"/>
</dbReference>
<keyword evidence="5 7" id="KW-1133">Transmembrane helix</keyword>
<dbReference type="PANTHER" id="PTHR34584:SF1">
    <property type="entry name" value="NA(+)_H(+) ANTIPORTER SUBUNIT E1"/>
    <property type="match status" value="1"/>
</dbReference>
<evidence type="ECO:0000256" key="4">
    <source>
        <dbReference type="ARBA" id="ARBA00022692"/>
    </source>
</evidence>
<comment type="subcellular location">
    <subcellularLocation>
        <location evidence="1">Cell membrane</location>
        <topology evidence="1">Multi-pass membrane protein</topology>
    </subcellularLocation>
</comment>
<protein>
    <submittedName>
        <fullName evidence="8">Cation antiporter</fullName>
    </submittedName>
</protein>
<name>Q1K3W1_DESA6</name>
<organism evidence="8 9">
    <name type="scientific">Desulfuromonas acetoxidans (strain DSM 684 / 11070)</name>
    <dbReference type="NCBI Taxonomy" id="281689"/>
    <lineage>
        <taxon>Bacteria</taxon>
        <taxon>Pseudomonadati</taxon>
        <taxon>Thermodesulfobacteriota</taxon>
        <taxon>Desulfuromonadia</taxon>
        <taxon>Desulfuromonadales</taxon>
        <taxon>Desulfuromonadaceae</taxon>
        <taxon>Desulfuromonas</taxon>
    </lineage>
</organism>
<feature type="transmembrane region" description="Helical" evidence="7">
    <location>
        <begin position="12"/>
        <end position="43"/>
    </location>
</feature>